<evidence type="ECO:0000313" key="1">
    <source>
        <dbReference type="EMBL" id="MFC1851057.1"/>
    </source>
</evidence>
<evidence type="ECO:0000313" key="2">
    <source>
        <dbReference type="Proteomes" id="UP001594351"/>
    </source>
</evidence>
<organism evidence="1 2">
    <name type="scientific">candidate division CSSED10-310 bacterium</name>
    <dbReference type="NCBI Taxonomy" id="2855610"/>
    <lineage>
        <taxon>Bacteria</taxon>
        <taxon>Bacteria division CSSED10-310</taxon>
    </lineage>
</organism>
<keyword evidence="2" id="KW-1185">Reference proteome</keyword>
<gene>
    <name evidence="1" type="ORF">ACFL27_12760</name>
</gene>
<dbReference type="Proteomes" id="UP001594351">
    <property type="component" value="Unassembled WGS sequence"/>
</dbReference>
<name>A0ABV6YXZ7_UNCC1</name>
<sequence>MSTVCPICNKKKGKRKCPLHTIICPTCCGNIRDQDTCPEHCPYYLKGQKFSAKKDIEKSRKKTYHKVEYFQKNSDRLEALFSAIQSAFLDVFSRDDYYNDKIILEGIKRAQDFFGEEHRAQQDTAILLNRVGVIETTVKETIYQYKLEKSDLTTKDIDSTLEWLIFVIRNFIIEGTGIDFVEKLKEALHETDEKVQGRIIT</sequence>
<reference evidence="1 2" key="1">
    <citation type="submission" date="2024-09" db="EMBL/GenBank/DDBJ databases">
        <title>Laminarin stimulates single cell rates of sulfate reduction while oxygen inhibits transcriptomic activity in coastal marine sediment.</title>
        <authorList>
            <person name="Lindsay M."/>
            <person name="Orcutt B."/>
            <person name="Emerson D."/>
            <person name="Stepanauskas R."/>
            <person name="D'Angelo T."/>
        </authorList>
    </citation>
    <scope>NUCLEOTIDE SEQUENCE [LARGE SCALE GENOMIC DNA]</scope>
    <source>
        <strain evidence="1">SAG AM-311-K15</strain>
    </source>
</reference>
<proteinExistence type="predicted"/>
<dbReference type="EMBL" id="JBHPBY010000147">
    <property type="protein sequence ID" value="MFC1851057.1"/>
    <property type="molecule type" value="Genomic_DNA"/>
</dbReference>
<comment type="caution">
    <text evidence="1">The sequence shown here is derived from an EMBL/GenBank/DDBJ whole genome shotgun (WGS) entry which is preliminary data.</text>
</comment>
<protein>
    <submittedName>
        <fullName evidence="1">Uncharacterized protein</fullName>
    </submittedName>
</protein>
<accession>A0ABV6YXZ7</accession>